<dbReference type="EMBL" id="CM026432">
    <property type="protein sequence ID" value="KAG0557214.1"/>
    <property type="molecule type" value="Genomic_DNA"/>
</dbReference>
<evidence type="ECO:0000313" key="3">
    <source>
        <dbReference type="Proteomes" id="UP000822688"/>
    </source>
</evidence>
<dbReference type="PANTHER" id="PTHR33287:SF11">
    <property type="entry name" value="OS03G0778400 PROTEIN"/>
    <property type="match status" value="1"/>
</dbReference>
<feature type="transmembrane region" description="Helical" evidence="1">
    <location>
        <begin position="112"/>
        <end position="130"/>
    </location>
</feature>
<organism evidence="2 3">
    <name type="scientific">Ceratodon purpureus</name>
    <name type="common">Fire moss</name>
    <name type="synonym">Dicranum purpureum</name>
    <dbReference type="NCBI Taxonomy" id="3225"/>
    <lineage>
        <taxon>Eukaryota</taxon>
        <taxon>Viridiplantae</taxon>
        <taxon>Streptophyta</taxon>
        <taxon>Embryophyta</taxon>
        <taxon>Bryophyta</taxon>
        <taxon>Bryophytina</taxon>
        <taxon>Bryopsida</taxon>
        <taxon>Dicranidae</taxon>
        <taxon>Pseudoditrichales</taxon>
        <taxon>Ditrichaceae</taxon>
        <taxon>Ceratodon</taxon>
    </lineage>
</organism>
<keyword evidence="3" id="KW-1185">Reference proteome</keyword>
<comment type="caution">
    <text evidence="2">The sequence shown here is derived from an EMBL/GenBank/DDBJ whole genome shotgun (WGS) entry which is preliminary data.</text>
</comment>
<dbReference type="AlphaFoldDB" id="A0A8T0GFX1"/>
<accession>A0A8T0GFX1</accession>
<protein>
    <submittedName>
        <fullName evidence="2">Uncharacterized protein</fullName>
    </submittedName>
</protein>
<keyword evidence="1" id="KW-0472">Membrane</keyword>
<evidence type="ECO:0000313" key="2">
    <source>
        <dbReference type="EMBL" id="KAG0557214.1"/>
    </source>
</evidence>
<feature type="transmembrane region" description="Helical" evidence="1">
    <location>
        <begin position="191"/>
        <end position="212"/>
    </location>
</feature>
<keyword evidence="1" id="KW-1133">Transmembrane helix</keyword>
<gene>
    <name evidence="2" type="ORF">KC19_11G110800</name>
</gene>
<feature type="transmembrane region" description="Helical" evidence="1">
    <location>
        <begin position="82"/>
        <end position="100"/>
    </location>
</feature>
<name>A0A8T0GFX1_CERPU</name>
<keyword evidence="1" id="KW-0812">Transmembrane</keyword>
<dbReference type="PANTHER" id="PTHR33287">
    <property type="entry name" value="OS03G0453550 PROTEIN"/>
    <property type="match status" value="1"/>
</dbReference>
<proteinExistence type="predicted"/>
<evidence type="ECO:0000256" key="1">
    <source>
        <dbReference type="SAM" id="Phobius"/>
    </source>
</evidence>
<dbReference type="Proteomes" id="UP000822688">
    <property type="component" value="Chromosome 11"/>
</dbReference>
<sequence length="215" mass="24360">MAGPTSTAARDIVLEIEDDTDLKLEIKNQMELTADEIEDTDEIKKKKHMARNALTLWQEKLKNLGEARCQLRLAISSSLSEVYQLGSLYSVFAGVVLTAVATSQRLQCQHLWSPVGLCLFTNCIIVTITYKKFRHISKLERIKDDVKQESRGIVSKLNALKINGYQDFDFGRKGNQNIRQVKHHHSYRRSLIVIPPLTIFTAGLMGSFTHILCKS</sequence>
<reference evidence="2 3" key="1">
    <citation type="submission" date="2020-06" db="EMBL/GenBank/DDBJ databases">
        <title>WGS assembly of Ceratodon purpureus strain R40.</title>
        <authorList>
            <person name="Carey S.B."/>
            <person name="Jenkins J."/>
            <person name="Shu S."/>
            <person name="Lovell J.T."/>
            <person name="Sreedasyam A."/>
            <person name="Maumus F."/>
            <person name="Tiley G.P."/>
            <person name="Fernandez-Pozo N."/>
            <person name="Barry K."/>
            <person name="Chen C."/>
            <person name="Wang M."/>
            <person name="Lipzen A."/>
            <person name="Daum C."/>
            <person name="Saski C.A."/>
            <person name="Payton A.C."/>
            <person name="Mcbreen J.C."/>
            <person name="Conrad R.E."/>
            <person name="Kollar L.M."/>
            <person name="Olsson S."/>
            <person name="Huttunen S."/>
            <person name="Landis J.B."/>
            <person name="Wickett N.J."/>
            <person name="Johnson M.G."/>
            <person name="Rensing S.A."/>
            <person name="Grimwood J."/>
            <person name="Schmutz J."/>
            <person name="Mcdaniel S.F."/>
        </authorList>
    </citation>
    <scope>NUCLEOTIDE SEQUENCE [LARGE SCALE GENOMIC DNA]</scope>
    <source>
        <strain evidence="2 3">R40</strain>
    </source>
</reference>